<dbReference type="Proteomes" id="UP000691718">
    <property type="component" value="Unassembled WGS sequence"/>
</dbReference>
<proteinExistence type="predicted"/>
<name>A0A8S3W122_PARAO</name>
<keyword evidence="2" id="KW-1185">Reference proteome</keyword>
<evidence type="ECO:0000313" key="2">
    <source>
        <dbReference type="Proteomes" id="UP000691718"/>
    </source>
</evidence>
<sequence length="155" mass="18566">MNFDKKAQVPDDNVIEKRSCSPDAVEYRKSRRSWSVKSLLGMSKTKISEDMDTKGKVQQTFRRILYNEGIDDRIASNFPMIIHRHPSPERIEKKSSRYLVTDGLIPCDHRRKSRYHYHCQEELNKKCYKLDNNFKYKACAEYHKDPRKSYQRECR</sequence>
<dbReference type="OrthoDB" id="7354419at2759"/>
<evidence type="ECO:0000313" key="1">
    <source>
        <dbReference type="EMBL" id="CAG4934407.1"/>
    </source>
</evidence>
<accession>A0A8S3W122</accession>
<reference evidence="1" key="1">
    <citation type="submission" date="2021-04" db="EMBL/GenBank/DDBJ databases">
        <authorList>
            <person name="Tunstrom K."/>
        </authorList>
    </citation>
    <scope>NUCLEOTIDE SEQUENCE</scope>
</reference>
<comment type="caution">
    <text evidence="1">The sequence shown here is derived from an EMBL/GenBank/DDBJ whole genome shotgun (WGS) entry which is preliminary data.</text>
</comment>
<organism evidence="1 2">
    <name type="scientific">Parnassius apollo</name>
    <name type="common">Apollo butterfly</name>
    <name type="synonym">Papilio apollo</name>
    <dbReference type="NCBI Taxonomy" id="110799"/>
    <lineage>
        <taxon>Eukaryota</taxon>
        <taxon>Metazoa</taxon>
        <taxon>Ecdysozoa</taxon>
        <taxon>Arthropoda</taxon>
        <taxon>Hexapoda</taxon>
        <taxon>Insecta</taxon>
        <taxon>Pterygota</taxon>
        <taxon>Neoptera</taxon>
        <taxon>Endopterygota</taxon>
        <taxon>Lepidoptera</taxon>
        <taxon>Glossata</taxon>
        <taxon>Ditrysia</taxon>
        <taxon>Papilionoidea</taxon>
        <taxon>Papilionidae</taxon>
        <taxon>Parnassiinae</taxon>
        <taxon>Parnassini</taxon>
        <taxon>Parnassius</taxon>
        <taxon>Parnassius</taxon>
    </lineage>
</organism>
<protein>
    <submittedName>
        <fullName evidence="1">(apollo) hypothetical protein</fullName>
    </submittedName>
</protein>
<dbReference type="EMBL" id="CAJQZP010000040">
    <property type="protein sequence ID" value="CAG4934407.1"/>
    <property type="molecule type" value="Genomic_DNA"/>
</dbReference>
<dbReference type="AlphaFoldDB" id="A0A8S3W122"/>
<gene>
    <name evidence="1" type="ORF">PAPOLLO_LOCUS817</name>
</gene>